<sequence>MIIKKMEQKKKTMYFLILMLFLPKLIFLQMHHMFFLSCPFGSRRDRTIRSKPFCRQMYCRSEPTKEANITLIIYCCVWLEVMNCIIE</sequence>
<evidence type="ECO:0000313" key="2">
    <source>
        <dbReference type="Proteomes" id="UP001151532"/>
    </source>
</evidence>
<proteinExistence type="predicted"/>
<evidence type="ECO:0000313" key="1">
    <source>
        <dbReference type="EMBL" id="KAJ6698120.1"/>
    </source>
</evidence>
<keyword evidence="2" id="KW-1185">Reference proteome</keyword>
<feature type="non-terminal residue" evidence="1">
    <location>
        <position position="87"/>
    </location>
</feature>
<accession>A0A9Q0T2J9</accession>
<protein>
    <submittedName>
        <fullName evidence="1">Uncharacterized protein</fullName>
    </submittedName>
</protein>
<dbReference type="EMBL" id="JAPFFK010000017">
    <property type="protein sequence ID" value="KAJ6698120.1"/>
    <property type="molecule type" value="Genomic_DNA"/>
</dbReference>
<dbReference type="AlphaFoldDB" id="A0A9Q0T2J9"/>
<organism evidence="1 2">
    <name type="scientific">Salix purpurea</name>
    <name type="common">Purple osier willow</name>
    <dbReference type="NCBI Taxonomy" id="77065"/>
    <lineage>
        <taxon>Eukaryota</taxon>
        <taxon>Viridiplantae</taxon>
        <taxon>Streptophyta</taxon>
        <taxon>Embryophyta</taxon>
        <taxon>Tracheophyta</taxon>
        <taxon>Spermatophyta</taxon>
        <taxon>Magnoliopsida</taxon>
        <taxon>eudicotyledons</taxon>
        <taxon>Gunneridae</taxon>
        <taxon>Pentapetalae</taxon>
        <taxon>rosids</taxon>
        <taxon>fabids</taxon>
        <taxon>Malpighiales</taxon>
        <taxon>Salicaceae</taxon>
        <taxon>Saliceae</taxon>
        <taxon>Salix</taxon>
    </lineage>
</organism>
<reference evidence="1" key="1">
    <citation type="submission" date="2022-11" db="EMBL/GenBank/DDBJ databases">
        <authorList>
            <person name="Hyden B.L."/>
            <person name="Feng K."/>
            <person name="Yates T."/>
            <person name="Jawdy S."/>
            <person name="Smart L.B."/>
            <person name="Muchero W."/>
        </authorList>
    </citation>
    <scope>NUCLEOTIDE SEQUENCE</scope>
    <source>
        <tissue evidence="1">Shoot tip</tissue>
    </source>
</reference>
<name>A0A9Q0T2J9_SALPP</name>
<dbReference type="Proteomes" id="UP001151532">
    <property type="component" value="Chromosome 6"/>
</dbReference>
<gene>
    <name evidence="1" type="ORF">OIU79_011621</name>
</gene>
<reference evidence="1" key="2">
    <citation type="journal article" date="2023" name="Int. J. Mol. Sci.">
        <title>De Novo Assembly and Annotation of 11 Diverse Shrub Willow (Salix) Genomes Reveals Novel Gene Organization in Sex-Linked Regions.</title>
        <authorList>
            <person name="Hyden B."/>
            <person name="Feng K."/>
            <person name="Yates T.B."/>
            <person name="Jawdy S."/>
            <person name="Cereghino C."/>
            <person name="Smart L.B."/>
            <person name="Muchero W."/>
        </authorList>
    </citation>
    <scope>NUCLEOTIDE SEQUENCE</scope>
    <source>
        <tissue evidence="1">Shoot tip</tissue>
    </source>
</reference>
<comment type="caution">
    <text evidence="1">The sequence shown here is derived from an EMBL/GenBank/DDBJ whole genome shotgun (WGS) entry which is preliminary data.</text>
</comment>